<reference evidence="1 2" key="1">
    <citation type="journal article" date="2019" name="Genome Biol. Evol.">
        <title>Insights into the evolution of the New World diploid cottons (Gossypium, subgenus Houzingenia) based on genome sequencing.</title>
        <authorList>
            <person name="Grover C.E."/>
            <person name="Arick M.A. 2nd"/>
            <person name="Thrash A."/>
            <person name="Conover J.L."/>
            <person name="Sanders W.S."/>
            <person name="Peterson D.G."/>
            <person name="Frelichowski J.E."/>
            <person name="Scheffler J.A."/>
            <person name="Scheffler B.E."/>
            <person name="Wendel J.F."/>
        </authorList>
    </citation>
    <scope>NUCLEOTIDE SEQUENCE [LARGE SCALE GENOMIC DNA]</scope>
    <source>
        <strain evidence="1">0</strain>
        <tissue evidence="1">Leaf</tissue>
    </source>
</reference>
<keyword evidence="2" id="KW-1185">Reference proteome</keyword>
<protein>
    <submittedName>
        <fullName evidence="1">Uncharacterized protein</fullName>
    </submittedName>
</protein>
<sequence>MDFLNRNFPNFIFVAGVGQALISSKDFVSGSGTNNLNSSKGYLIEVITFKENFDPNKDDVSIRTIKAYSGSGKAGPKNKIIKDGSVRINRKLNQTIKDRGDQFKLTRNTRVSSSDSLKSVVELINSQLSTEEGRDSSIYDEKHLEE</sequence>
<organism evidence="1 2">
    <name type="scientific">Gossypium harknessii</name>
    <dbReference type="NCBI Taxonomy" id="34285"/>
    <lineage>
        <taxon>Eukaryota</taxon>
        <taxon>Viridiplantae</taxon>
        <taxon>Streptophyta</taxon>
        <taxon>Embryophyta</taxon>
        <taxon>Tracheophyta</taxon>
        <taxon>Spermatophyta</taxon>
        <taxon>Magnoliopsida</taxon>
        <taxon>eudicotyledons</taxon>
        <taxon>Gunneridae</taxon>
        <taxon>Pentapetalae</taxon>
        <taxon>rosids</taxon>
        <taxon>malvids</taxon>
        <taxon>Malvales</taxon>
        <taxon>Malvaceae</taxon>
        <taxon>Malvoideae</taxon>
        <taxon>Gossypium</taxon>
    </lineage>
</organism>
<accession>A0A7J9GNT0</accession>
<feature type="non-terminal residue" evidence="1">
    <location>
        <position position="146"/>
    </location>
</feature>
<name>A0A7J9GNT0_9ROSI</name>
<dbReference type="OrthoDB" id="1001431at2759"/>
<comment type="caution">
    <text evidence="1">The sequence shown here is derived from an EMBL/GenBank/DDBJ whole genome shotgun (WGS) entry which is preliminary data.</text>
</comment>
<dbReference type="EMBL" id="JABFAD010000005">
    <property type="protein sequence ID" value="MBA0798445.1"/>
    <property type="molecule type" value="Genomic_DNA"/>
</dbReference>
<dbReference type="Proteomes" id="UP000593560">
    <property type="component" value="Unassembled WGS sequence"/>
</dbReference>
<dbReference type="AlphaFoldDB" id="A0A7J9GNT0"/>
<gene>
    <name evidence="1" type="ORF">Gohar_009037</name>
</gene>
<evidence type="ECO:0000313" key="2">
    <source>
        <dbReference type="Proteomes" id="UP000593560"/>
    </source>
</evidence>
<evidence type="ECO:0000313" key="1">
    <source>
        <dbReference type="EMBL" id="MBA0798445.1"/>
    </source>
</evidence>
<proteinExistence type="predicted"/>